<evidence type="ECO:0000313" key="1">
    <source>
        <dbReference type="EMBL" id="ESA42092.1"/>
    </source>
</evidence>
<evidence type="ECO:0000313" key="2">
    <source>
        <dbReference type="Proteomes" id="UP000001805"/>
    </source>
</evidence>
<reference evidence="1 2" key="1">
    <citation type="journal article" date="2003" name="Nature">
        <title>The genome sequence of the filamentous fungus Neurospora crassa.</title>
        <authorList>
            <person name="Galagan J.E."/>
            <person name="Calvo S.E."/>
            <person name="Borkovich K.A."/>
            <person name="Selker E.U."/>
            <person name="Read N.D."/>
            <person name="Jaffe D."/>
            <person name="FitzHugh W."/>
            <person name="Ma L.J."/>
            <person name="Smirnov S."/>
            <person name="Purcell S."/>
            <person name="Rehman B."/>
            <person name="Elkins T."/>
            <person name="Engels R."/>
            <person name="Wang S."/>
            <person name="Nielsen C.B."/>
            <person name="Butler J."/>
            <person name="Endrizzi M."/>
            <person name="Qui D."/>
            <person name="Ianakiev P."/>
            <person name="Bell-Pedersen D."/>
            <person name="Nelson M.A."/>
            <person name="Werner-Washburne M."/>
            <person name="Selitrennikoff C.P."/>
            <person name="Kinsey J.A."/>
            <person name="Braun E.L."/>
            <person name="Zelter A."/>
            <person name="Schulte U."/>
            <person name="Kothe G.O."/>
            <person name="Jedd G."/>
            <person name="Mewes W."/>
            <person name="Staben C."/>
            <person name="Marcotte E."/>
            <person name="Greenberg D."/>
            <person name="Roy A."/>
            <person name="Foley K."/>
            <person name="Naylor J."/>
            <person name="Stange-Thomann N."/>
            <person name="Barrett R."/>
            <person name="Gnerre S."/>
            <person name="Kamal M."/>
            <person name="Kamvysselis M."/>
            <person name="Mauceli E."/>
            <person name="Bielke C."/>
            <person name="Rudd S."/>
            <person name="Frishman D."/>
            <person name="Krystofova S."/>
            <person name="Rasmussen C."/>
            <person name="Metzenberg R.L."/>
            <person name="Perkins D.D."/>
            <person name="Kroken S."/>
            <person name="Cogoni C."/>
            <person name="Macino G."/>
            <person name="Catcheside D."/>
            <person name="Li W."/>
            <person name="Pratt R.J."/>
            <person name="Osmani S.A."/>
            <person name="DeSouza C.P."/>
            <person name="Glass L."/>
            <person name="Orbach M.J."/>
            <person name="Berglund J.A."/>
            <person name="Voelker R."/>
            <person name="Yarden O."/>
            <person name="Plamann M."/>
            <person name="Seiler S."/>
            <person name="Dunlap J."/>
            <person name="Radford A."/>
            <person name="Aramayo R."/>
            <person name="Natvig D.O."/>
            <person name="Alex L.A."/>
            <person name="Mannhaupt G."/>
            <person name="Ebbole D.J."/>
            <person name="Freitag M."/>
            <person name="Paulsen I."/>
            <person name="Sachs M.S."/>
            <person name="Lander E.S."/>
            <person name="Nusbaum C."/>
            <person name="Birren B."/>
        </authorList>
    </citation>
    <scope>NUCLEOTIDE SEQUENCE [LARGE SCALE GENOMIC DNA]</scope>
    <source>
        <strain evidence="2">ATCC 24698 / 74-OR23-1A / CBS 708.71 / DSM 1257 / FGSC 987</strain>
    </source>
</reference>
<dbReference type="KEGG" id="ncr:NCU07122"/>
<dbReference type="GeneID" id="3876452"/>
<proteinExistence type="predicted"/>
<gene>
    <name evidence="1" type="ORF">NCU07122</name>
</gene>
<accession>V5IKS3</accession>
<dbReference type="OrthoDB" id="10492410at2759"/>
<sequence length="94" mass="10269">MVRAPSATSPGHQPAAVRLVCLESLERGASPSLWRTQPLINQSDLEISIVRLVSLGPGQEHPQTPALPARQVNKKIIDLPQIHEWNSIGASYSR</sequence>
<dbReference type="Proteomes" id="UP000001805">
    <property type="component" value="Chromosome 5, Linkage Group VI"/>
</dbReference>
<protein>
    <submittedName>
        <fullName evidence="1">Uncharacterized protein</fullName>
    </submittedName>
</protein>
<keyword evidence="2" id="KW-1185">Reference proteome</keyword>
<name>V5IKS3_NEUCR</name>
<dbReference type="AlphaFoldDB" id="V5IKS3"/>
<dbReference type="PaxDb" id="5141-EFNCRP00000006949"/>
<dbReference type="RefSeq" id="XP_011395006.1">
    <property type="nucleotide sequence ID" value="XM_011396704.1"/>
</dbReference>
<dbReference type="EMBL" id="CM002241">
    <property type="protein sequence ID" value="ESA42092.1"/>
    <property type="molecule type" value="Genomic_DNA"/>
</dbReference>
<organism evidence="1 2">
    <name type="scientific">Neurospora crassa (strain ATCC 24698 / 74-OR23-1A / CBS 708.71 / DSM 1257 / FGSC 987)</name>
    <dbReference type="NCBI Taxonomy" id="367110"/>
    <lineage>
        <taxon>Eukaryota</taxon>
        <taxon>Fungi</taxon>
        <taxon>Dikarya</taxon>
        <taxon>Ascomycota</taxon>
        <taxon>Pezizomycotina</taxon>
        <taxon>Sordariomycetes</taxon>
        <taxon>Sordariomycetidae</taxon>
        <taxon>Sordariales</taxon>
        <taxon>Sordariaceae</taxon>
        <taxon>Neurospora</taxon>
    </lineage>
</organism>
<dbReference type="VEuPathDB" id="FungiDB:NCU07122"/>
<dbReference type="InParanoid" id="V5IKS3"/>